<dbReference type="OrthoDB" id="5984at2"/>
<name>A0A348AEH1_9FIRM</name>
<keyword evidence="4" id="KW-1185">Reference proteome</keyword>
<dbReference type="InterPro" id="IPR038157">
    <property type="entry name" value="FeoA_core_dom"/>
</dbReference>
<dbReference type="Proteomes" id="UP000276437">
    <property type="component" value="Chromosome"/>
</dbReference>
<dbReference type="Pfam" id="PF04023">
    <property type="entry name" value="FeoA"/>
    <property type="match status" value="1"/>
</dbReference>
<dbReference type="Gene3D" id="2.30.30.90">
    <property type="match status" value="1"/>
</dbReference>
<evidence type="ECO:0000313" key="4">
    <source>
        <dbReference type="Proteomes" id="UP000276437"/>
    </source>
</evidence>
<reference evidence="3 4" key="1">
    <citation type="journal article" date="2018" name="Int. J. Syst. Evol. Microbiol.">
        <title>Methylomusa anaerophila gen. nov., sp. nov., an anaerobic methanol-utilizing bacterium isolated from a microbial fuel cell.</title>
        <authorList>
            <person name="Amano N."/>
            <person name="Yamamuro A."/>
            <person name="Miyahara M."/>
            <person name="Kouzuma A."/>
            <person name="Abe T."/>
            <person name="Watanabe K."/>
        </authorList>
    </citation>
    <scope>NUCLEOTIDE SEQUENCE [LARGE SCALE GENOMIC DNA]</scope>
    <source>
        <strain evidence="3 4">MMFC1</strain>
    </source>
</reference>
<dbReference type="SMART" id="SM00899">
    <property type="entry name" value="FeoA"/>
    <property type="match status" value="1"/>
</dbReference>
<keyword evidence="1" id="KW-0408">Iron</keyword>
<dbReference type="GO" id="GO:0046914">
    <property type="term" value="F:transition metal ion binding"/>
    <property type="evidence" value="ECO:0007669"/>
    <property type="project" value="InterPro"/>
</dbReference>
<evidence type="ECO:0000256" key="1">
    <source>
        <dbReference type="ARBA" id="ARBA00023004"/>
    </source>
</evidence>
<protein>
    <submittedName>
        <fullName evidence="3">FeoA domain protein</fullName>
    </submittedName>
</protein>
<dbReference type="EMBL" id="AP018449">
    <property type="protein sequence ID" value="BBB89469.1"/>
    <property type="molecule type" value="Genomic_DNA"/>
</dbReference>
<dbReference type="RefSeq" id="WP_126305608.1">
    <property type="nucleotide sequence ID" value="NZ_AP018449.1"/>
</dbReference>
<feature type="domain" description="Ferrous iron transporter FeoA-like" evidence="2">
    <location>
        <begin position="1"/>
        <end position="70"/>
    </location>
</feature>
<dbReference type="AlphaFoldDB" id="A0A348AEH1"/>
<sequence length="70" mass="7828">MPIHLANRNRKWIVTDLGGSREERSRLSDLGFIPGTPVYVVSCHPTALVISVRGSRIMLNHSMARHIHVA</sequence>
<accession>A0A348AEH1</accession>
<dbReference type="InterPro" id="IPR008988">
    <property type="entry name" value="Transcriptional_repressor_C"/>
</dbReference>
<evidence type="ECO:0000313" key="3">
    <source>
        <dbReference type="EMBL" id="BBB89469.1"/>
    </source>
</evidence>
<dbReference type="KEGG" id="mana:MAMMFC1_00102"/>
<dbReference type="SUPFAM" id="SSF50037">
    <property type="entry name" value="C-terminal domain of transcriptional repressors"/>
    <property type="match status" value="1"/>
</dbReference>
<dbReference type="InterPro" id="IPR007167">
    <property type="entry name" value="Fe-transptr_FeoA-like"/>
</dbReference>
<gene>
    <name evidence="3" type="ORF">MAMMFC1_00102</name>
</gene>
<evidence type="ECO:0000259" key="2">
    <source>
        <dbReference type="SMART" id="SM00899"/>
    </source>
</evidence>
<organism evidence="3 4">
    <name type="scientific">Methylomusa anaerophila</name>
    <dbReference type="NCBI Taxonomy" id="1930071"/>
    <lineage>
        <taxon>Bacteria</taxon>
        <taxon>Bacillati</taxon>
        <taxon>Bacillota</taxon>
        <taxon>Negativicutes</taxon>
        <taxon>Selenomonadales</taxon>
        <taxon>Sporomusaceae</taxon>
        <taxon>Methylomusa</taxon>
    </lineage>
</organism>
<proteinExistence type="predicted"/>